<dbReference type="PROSITE" id="PS50110">
    <property type="entry name" value="RESPONSE_REGULATORY"/>
    <property type="match status" value="1"/>
</dbReference>
<dbReference type="InterPro" id="IPR036890">
    <property type="entry name" value="HATPase_C_sf"/>
</dbReference>
<dbReference type="InterPro" id="IPR001789">
    <property type="entry name" value="Sig_transdc_resp-reg_receiver"/>
</dbReference>
<comment type="catalytic activity">
    <reaction evidence="1">
        <text>ATP + protein L-histidine = ADP + protein N-phospho-L-histidine.</text>
        <dbReference type="EC" id="2.7.13.3"/>
    </reaction>
</comment>
<dbReference type="PRINTS" id="PR00344">
    <property type="entry name" value="BCTRLSENSOR"/>
</dbReference>
<feature type="domain" description="Response regulatory" evidence="7">
    <location>
        <begin position="220"/>
        <end position="334"/>
    </location>
</feature>
<protein>
    <recommendedName>
        <fullName evidence="2">histidine kinase</fullName>
        <ecNumber evidence="2">2.7.13.3</ecNumber>
    </recommendedName>
</protein>
<dbReference type="PANTHER" id="PTHR45339:SF1">
    <property type="entry name" value="HYBRID SIGNAL TRANSDUCTION HISTIDINE KINASE J"/>
    <property type="match status" value="1"/>
</dbReference>
<proteinExistence type="predicted"/>
<dbReference type="Pfam" id="PF00072">
    <property type="entry name" value="Response_reg"/>
    <property type="match status" value="1"/>
</dbReference>
<evidence type="ECO:0000256" key="3">
    <source>
        <dbReference type="ARBA" id="ARBA00022553"/>
    </source>
</evidence>
<feature type="domain" description="Histidine kinase" evidence="6">
    <location>
        <begin position="1"/>
        <end position="188"/>
    </location>
</feature>
<dbReference type="InterPro" id="IPR011006">
    <property type="entry name" value="CheY-like_superfamily"/>
</dbReference>
<organism evidence="8 9">
    <name type="scientific">Planctomyces bekefii</name>
    <dbReference type="NCBI Taxonomy" id="1653850"/>
    <lineage>
        <taxon>Bacteria</taxon>
        <taxon>Pseudomonadati</taxon>
        <taxon>Planctomycetota</taxon>
        <taxon>Planctomycetia</taxon>
        <taxon>Planctomycetales</taxon>
        <taxon>Planctomycetaceae</taxon>
        <taxon>Planctomyces</taxon>
    </lineage>
</organism>
<dbReference type="EC" id="2.7.13.3" evidence="2"/>
<dbReference type="SMART" id="SM00387">
    <property type="entry name" value="HATPase_c"/>
    <property type="match status" value="1"/>
</dbReference>
<feature type="non-terminal residue" evidence="8">
    <location>
        <position position="1"/>
    </location>
</feature>
<dbReference type="InterPro" id="IPR005467">
    <property type="entry name" value="His_kinase_dom"/>
</dbReference>
<evidence type="ECO:0000256" key="2">
    <source>
        <dbReference type="ARBA" id="ARBA00012438"/>
    </source>
</evidence>
<dbReference type="EMBL" id="SRHE01000979">
    <property type="protein sequence ID" value="TWW07856.1"/>
    <property type="molecule type" value="Genomic_DNA"/>
</dbReference>
<feature type="non-terminal residue" evidence="8">
    <location>
        <position position="339"/>
    </location>
</feature>
<dbReference type="SMART" id="SM00448">
    <property type="entry name" value="REC"/>
    <property type="match status" value="1"/>
</dbReference>
<evidence type="ECO:0000256" key="1">
    <source>
        <dbReference type="ARBA" id="ARBA00000085"/>
    </source>
</evidence>
<dbReference type="Pfam" id="PF02518">
    <property type="entry name" value="HATPase_c"/>
    <property type="match status" value="1"/>
</dbReference>
<sequence>RNSENLTVIIDDILDFSKIEANKIEYEKLRISVASLVHDVHTLFLPKAQEKQIEFTVVAEGLVPETIVSDPVRLKQILINIIGNAIKFTQMGRVSVVVHLIAAGKTAELNALAFDVNDTGIGISVDQQDRLFKPFSQADSSTSRKYGGTGLGLELSKRLALGLGGDLQMLFSAPGKGSLFRVQVPIGSIQSSRLIHDLDASPAPRSRAANLYGEALKGIRVLLAEDSPDNQVLISRLLRAQCAEVVIVNNGEEAIPRAIREKFDVILMDLQMPILDGFEATKRLRAMGCQTPIVALSAHAMKEEMDRSIQSGCNDHLTKPIDPQVLVQKLAFYAGSNER</sequence>
<dbReference type="Gene3D" id="3.30.565.10">
    <property type="entry name" value="Histidine kinase-like ATPase, C-terminal domain"/>
    <property type="match status" value="1"/>
</dbReference>
<evidence type="ECO:0000256" key="5">
    <source>
        <dbReference type="PROSITE-ProRule" id="PRU00169"/>
    </source>
</evidence>
<dbReference type="InterPro" id="IPR004358">
    <property type="entry name" value="Sig_transdc_His_kin-like_C"/>
</dbReference>
<dbReference type="GO" id="GO:0000160">
    <property type="term" value="P:phosphorelay signal transduction system"/>
    <property type="evidence" value="ECO:0007669"/>
    <property type="project" value="UniProtKB-KW"/>
</dbReference>
<evidence type="ECO:0000313" key="9">
    <source>
        <dbReference type="Proteomes" id="UP000321083"/>
    </source>
</evidence>
<keyword evidence="4" id="KW-0902">Two-component regulatory system</keyword>
<dbReference type="InterPro" id="IPR003594">
    <property type="entry name" value="HATPase_dom"/>
</dbReference>
<dbReference type="SUPFAM" id="SSF52172">
    <property type="entry name" value="CheY-like"/>
    <property type="match status" value="1"/>
</dbReference>
<gene>
    <name evidence="8" type="ORF">E3A20_30150</name>
</gene>
<keyword evidence="3 5" id="KW-0597">Phosphoprotein</keyword>
<dbReference type="PANTHER" id="PTHR45339">
    <property type="entry name" value="HYBRID SIGNAL TRANSDUCTION HISTIDINE KINASE J"/>
    <property type="match status" value="1"/>
</dbReference>
<dbReference type="FunFam" id="3.30.565.10:FF:000010">
    <property type="entry name" value="Sensor histidine kinase RcsC"/>
    <property type="match status" value="1"/>
</dbReference>
<dbReference type="Proteomes" id="UP000321083">
    <property type="component" value="Unassembled WGS sequence"/>
</dbReference>
<keyword evidence="9" id="KW-1185">Reference proteome</keyword>
<evidence type="ECO:0000259" key="7">
    <source>
        <dbReference type="PROSITE" id="PS50110"/>
    </source>
</evidence>
<accession>A0A5C6LZC2</accession>
<evidence type="ECO:0000259" key="6">
    <source>
        <dbReference type="PROSITE" id="PS50109"/>
    </source>
</evidence>
<dbReference type="PROSITE" id="PS50109">
    <property type="entry name" value="HIS_KIN"/>
    <property type="match status" value="1"/>
</dbReference>
<dbReference type="Gene3D" id="3.40.50.2300">
    <property type="match status" value="1"/>
</dbReference>
<evidence type="ECO:0000256" key="4">
    <source>
        <dbReference type="ARBA" id="ARBA00023012"/>
    </source>
</evidence>
<feature type="modified residue" description="4-aspartylphosphate" evidence="5">
    <location>
        <position position="269"/>
    </location>
</feature>
<dbReference type="AlphaFoldDB" id="A0A5C6LZC2"/>
<evidence type="ECO:0000313" key="8">
    <source>
        <dbReference type="EMBL" id="TWW07856.1"/>
    </source>
</evidence>
<reference evidence="8 9" key="1">
    <citation type="submission" date="2019-08" db="EMBL/GenBank/DDBJ databases">
        <title>100 year-old enigma solved: identification of Planctomyces bekefii, the type genus and species of the phylum Planctomycetes.</title>
        <authorList>
            <person name="Svetlana D.N."/>
            <person name="Overmann J."/>
        </authorList>
    </citation>
    <scope>NUCLEOTIDE SEQUENCE [LARGE SCALE GENOMIC DNA]</scope>
    <source>
        <strain evidence="8">Phe10_nw2017</strain>
    </source>
</reference>
<comment type="caution">
    <text evidence="8">The sequence shown here is derived from an EMBL/GenBank/DDBJ whole genome shotgun (WGS) entry which is preliminary data.</text>
</comment>
<dbReference type="CDD" id="cd16922">
    <property type="entry name" value="HATPase_EvgS-ArcB-TorS-like"/>
    <property type="match status" value="1"/>
</dbReference>
<dbReference type="CDD" id="cd17546">
    <property type="entry name" value="REC_hyHK_CKI1_RcsC-like"/>
    <property type="match status" value="1"/>
</dbReference>
<dbReference type="GO" id="GO:0004673">
    <property type="term" value="F:protein histidine kinase activity"/>
    <property type="evidence" value="ECO:0007669"/>
    <property type="project" value="UniProtKB-EC"/>
</dbReference>
<reference evidence="8 9" key="2">
    <citation type="submission" date="2019-08" db="EMBL/GenBank/DDBJ databases">
        <authorList>
            <person name="Henke P."/>
        </authorList>
    </citation>
    <scope>NUCLEOTIDE SEQUENCE [LARGE SCALE GENOMIC DNA]</scope>
    <source>
        <strain evidence="8">Phe10_nw2017</strain>
    </source>
</reference>
<dbReference type="SUPFAM" id="SSF55874">
    <property type="entry name" value="ATPase domain of HSP90 chaperone/DNA topoisomerase II/histidine kinase"/>
    <property type="match status" value="1"/>
</dbReference>
<name>A0A5C6LZC2_9PLAN</name>